<reference evidence="3" key="1">
    <citation type="submission" date="2021-06" db="EMBL/GenBank/DDBJ databases">
        <authorList>
            <consortium name="DOE Joint Genome Institute"/>
            <person name="Mondo S.J."/>
            <person name="Amses K.R."/>
            <person name="Simmons D.R."/>
            <person name="Longcore J.E."/>
            <person name="Seto K."/>
            <person name="Alves G.H."/>
            <person name="Bonds A.E."/>
            <person name="Quandt C.A."/>
            <person name="Davis W.J."/>
            <person name="Chang Y."/>
            <person name="Letcher P.M."/>
            <person name="Powell M.J."/>
            <person name="Kuo A."/>
            <person name="Labutti K."/>
            <person name="Pangilinan J."/>
            <person name="Andreopoulos W."/>
            <person name="Tritt A."/>
            <person name="Riley R."/>
            <person name="Hundley H."/>
            <person name="Johnson J."/>
            <person name="Lipzen A."/>
            <person name="Barry K."/>
            <person name="Berbee M.L."/>
            <person name="Buchler N.E."/>
            <person name="Grigoriev I.V."/>
            <person name="Spatafora J.W."/>
            <person name="Stajich J.E."/>
            <person name="James T.Y."/>
        </authorList>
    </citation>
    <scope>NUCLEOTIDE SEQUENCE</scope>
    <source>
        <strain evidence="3">AG</strain>
    </source>
</reference>
<reference evidence="3" key="2">
    <citation type="journal article" date="2022" name="Proc. Natl. Acad. Sci. U.S.A.">
        <title>Diploid-dominant life cycles characterize the early evolution of Fungi.</title>
        <authorList>
            <person name="Amses K.R."/>
            <person name="Simmons D.R."/>
            <person name="Longcore J.E."/>
            <person name="Mondo S.J."/>
            <person name="Seto K."/>
            <person name="Jeronimo G.H."/>
            <person name="Bonds A.E."/>
            <person name="Quandt C.A."/>
            <person name="Davis W.J."/>
            <person name="Chang Y."/>
            <person name="Federici B.A."/>
            <person name="Kuo A."/>
            <person name="LaButti K."/>
            <person name="Pangilinan J."/>
            <person name="Andreopoulos W."/>
            <person name="Tritt A."/>
            <person name="Riley R."/>
            <person name="Hundley H."/>
            <person name="Johnson J."/>
            <person name="Lipzen A."/>
            <person name="Barry K."/>
            <person name="Lang B.F."/>
            <person name="Cuomo C.A."/>
            <person name="Buchler N.E."/>
            <person name="Grigoriev I.V."/>
            <person name="Spatafora J.W."/>
            <person name="Stajich J.E."/>
            <person name="James T.Y."/>
        </authorList>
    </citation>
    <scope>NUCLEOTIDE SEQUENCE</scope>
    <source>
        <strain evidence="3">AG</strain>
    </source>
</reference>
<name>A0AAD5HIT3_UMBRA</name>
<evidence type="ECO:0008006" key="5">
    <source>
        <dbReference type="Google" id="ProtNLM"/>
    </source>
</evidence>
<dbReference type="RefSeq" id="XP_051449373.1">
    <property type="nucleotide sequence ID" value="XM_051593640.1"/>
</dbReference>
<gene>
    <name evidence="3" type="ORF">K450DRAFT_296501</name>
</gene>
<keyword evidence="2" id="KW-0812">Transmembrane</keyword>
<proteinExistence type="predicted"/>
<organism evidence="3 4">
    <name type="scientific">Umbelopsis ramanniana AG</name>
    <dbReference type="NCBI Taxonomy" id="1314678"/>
    <lineage>
        <taxon>Eukaryota</taxon>
        <taxon>Fungi</taxon>
        <taxon>Fungi incertae sedis</taxon>
        <taxon>Mucoromycota</taxon>
        <taxon>Mucoromycotina</taxon>
        <taxon>Umbelopsidomycetes</taxon>
        <taxon>Umbelopsidales</taxon>
        <taxon>Umbelopsidaceae</taxon>
        <taxon>Umbelopsis</taxon>
    </lineage>
</organism>
<protein>
    <recommendedName>
        <fullName evidence="5">Transmembrane protein</fullName>
    </recommendedName>
</protein>
<dbReference type="Proteomes" id="UP001206595">
    <property type="component" value="Unassembled WGS sequence"/>
</dbReference>
<dbReference type="AlphaFoldDB" id="A0AAD5HIT3"/>
<dbReference type="EMBL" id="MU620893">
    <property type="protein sequence ID" value="KAI8584369.1"/>
    <property type="molecule type" value="Genomic_DNA"/>
</dbReference>
<evidence type="ECO:0000256" key="2">
    <source>
        <dbReference type="SAM" id="Phobius"/>
    </source>
</evidence>
<evidence type="ECO:0000256" key="1">
    <source>
        <dbReference type="SAM" id="MobiDB-lite"/>
    </source>
</evidence>
<sequence length="270" mass="29392">MEAVPIHRSPSASSLSSQSSLSNTLGGNYGDLQPPQRPPNLMTRIKRLSMLHRVPSSPFNVDTKLDLPITVGTATKLKRSKSRKRNVRNKMKEWLLAALTIIMGGFIAGVFVITGIESAASSVRHRYSGTSRWNSTNPTTVSQAMPESTNAAEITLMPTIPAGRFMDPTEVPYAIEVMPDLTKLTTCSNPTVDDGVAFPLNMVDPGFISCYSCVLLTSPTSDARVVAVVVDSFIPQSNNSILINAKTYNKLNTAHESDTQMMVMWQPSNC</sequence>
<keyword evidence="2" id="KW-0472">Membrane</keyword>
<dbReference type="GeneID" id="75918982"/>
<keyword evidence="4" id="KW-1185">Reference proteome</keyword>
<comment type="caution">
    <text evidence="3">The sequence shown here is derived from an EMBL/GenBank/DDBJ whole genome shotgun (WGS) entry which is preliminary data.</text>
</comment>
<feature type="compositionally biased region" description="Low complexity" evidence="1">
    <location>
        <begin position="9"/>
        <end position="22"/>
    </location>
</feature>
<evidence type="ECO:0000313" key="3">
    <source>
        <dbReference type="EMBL" id="KAI8584369.1"/>
    </source>
</evidence>
<accession>A0AAD5HIT3</accession>
<feature type="region of interest" description="Disordered" evidence="1">
    <location>
        <begin position="1"/>
        <end position="39"/>
    </location>
</feature>
<feature type="transmembrane region" description="Helical" evidence="2">
    <location>
        <begin position="94"/>
        <end position="116"/>
    </location>
</feature>
<keyword evidence="2" id="KW-1133">Transmembrane helix</keyword>
<evidence type="ECO:0000313" key="4">
    <source>
        <dbReference type="Proteomes" id="UP001206595"/>
    </source>
</evidence>